<feature type="domain" description="Pyruvate kinase C-terminal" evidence="15">
    <location>
        <begin position="371"/>
        <end position="485"/>
    </location>
</feature>
<keyword evidence="4 13" id="KW-0808">Transferase</keyword>
<dbReference type="Gene3D" id="3.40.1380.20">
    <property type="entry name" value="Pyruvate kinase, C-terminal domain"/>
    <property type="match status" value="1"/>
</dbReference>
<dbReference type="InterPro" id="IPR040442">
    <property type="entry name" value="Pyrv_kinase-like_dom_sf"/>
</dbReference>
<evidence type="ECO:0000313" key="16">
    <source>
        <dbReference type="EMBL" id="MCW7551257.1"/>
    </source>
</evidence>
<keyword evidence="5" id="KW-0479">Metal-binding</keyword>
<dbReference type="Pfam" id="PF00224">
    <property type="entry name" value="PK"/>
    <property type="match status" value="1"/>
</dbReference>
<dbReference type="InterPro" id="IPR015793">
    <property type="entry name" value="Pyrv_Knase_brl"/>
</dbReference>
<comment type="catalytic activity">
    <reaction evidence="13">
        <text>pyruvate + ATP = phosphoenolpyruvate + ADP + H(+)</text>
        <dbReference type="Rhea" id="RHEA:18157"/>
        <dbReference type="ChEBI" id="CHEBI:15361"/>
        <dbReference type="ChEBI" id="CHEBI:15378"/>
        <dbReference type="ChEBI" id="CHEBI:30616"/>
        <dbReference type="ChEBI" id="CHEBI:58702"/>
        <dbReference type="ChEBI" id="CHEBI:456216"/>
        <dbReference type="EC" id="2.7.1.40"/>
    </reaction>
</comment>
<dbReference type="NCBIfam" id="NF004491">
    <property type="entry name" value="PRK05826.1"/>
    <property type="match status" value="1"/>
</dbReference>
<comment type="similarity">
    <text evidence="2 13">Belongs to the pyruvate kinase family.</text>
</comment>
<evidence type="ECO:0000256" key="2">
    <source>
        <dbReference type="ARBA" id="ARBA00008663"/>
    </source>
</evidence>
<dbReference type="PRINTS" id="PR01050">
    <property type="entry name" value="PYRUVTKNASE"/>
</dbReference>
<feature type="domain" description="Pyruvate kinase barrel" evidence="14">
    <location>
        <begin position="13"/>
        <end position="338"/>
    </location>
</feature>
<evidence type="ECO:0000313" key="17">
    <source>
        <dbReference type="Proteomes" id="UP001209854"/>
    </source>
</evidence>
<evidence type="ECO:0000256" key="5">
    <source>
        <dbReference type="ARBA" id="ARBA00022723"/>
    </source>
</evidence>
<name>A0ABT3MPG3_9GAMM</name>
<evidence type="ECO:0000256" key="9">
    <source>
        <dbReference type="ARBA" id="ARBA00022842"/>
    </source>
</evidence>
<dbReference type="EMBL" id="JAPFCC010000001">
    <property type="protein sequence ID" value="MCW7551257.1"/>
    <property type="molecule type" value="Genomic_DNA"/>
</dbReference>
<evidence type="ECO:0000259" key="15">
    <source>
        <dbReference type="Pfam" id="PF02887"/>
    </source>
</evidence>
<dbReference type="GO" id="GO:0016301">
    <property type="term" value="F:kinase activity"/>
    <property type="evidence" value="ECO:0007669"/>
    <property type="project" value="UniProtKB-KW"/>
</dbReference>
<evidence type="ECO:0000256" key="4">
    <source>
        <dbReference type="ARBA" id="ARBA00022679"/>
    </source>
</evidence>
<keyword evidence="8" id="KW-0067">ATP-binding</keyword>
<dbReference type="InterPro" id="IPR015806">
    <property type="entry name" value="Pyrv_Knase_insert_dom_sf"/>
</dbReference>
<dbReference type="InterPro" id="IPR001697">
    <property type="entry name" value="Pyr_Knase"/>
</dbReference>
<dbReference type="SUPFAM" id="SSF52935">
    <property type="entry name" value="PK C-terminal domain-like"/>
    <property type="match status" value="1"/>
</dbReference>
<keyword evidence="10 13" id="KW-0324">Glycolysis</keyword>
<dbReference type="NCBIfam" id="TIGR01064">
    <property type="entry name" value="pyruv_kin"/>
    <property type="match status" value="1"/>
</dbReference>
<comment type="caution">
    <text evidence="16">The sequence shown here is derived from an EMBL/GenBank/DDBJ whole genome shotgun (WGS) entry which is preliminary data.</text>
</comment>
<accession>A0ABT3MPG3</accession>
<evidence type="ECO:0000256" key="3">
    <source>
        <dbReference type="ARBA" id="ARBA00012142"/>
    </source>
</evidence>
<organism evidence="16 17">
    <name type="scientific">Endozoicomonas gorgoniicola</name>
    <dbReference type="NCBI Taxonomy" id="1234144"/>
    <lineage>
        <taxon>Bacteria</taxon>
        <taxon>Pseudomonadati</taxon>
        <taxon>Pseudomonadota</taxon>
        <taxon>Gammaproteobacteria</taxon>
        <taxon>Oceanospirillales</taxon>
        <taxon>Endozoicomonadaceae</taxon>
        <taxon>Endozoicomonas</taxon>
    </lineage>
</organism>
<sequence length="488" mass="52782">MLRRTKLRRTKLRRTKIVATLGPATQTDEQLTKLIEAGVNVVRLNFSHGDAEDHRTRAEQVRTISTRLGRSIAILGDLQGPKIRIGRFQNGKINLPDGAEFVLDAELPIDAGDETQVGLAYKDLPNDCKVGDVLLLDDGRLSLQVVNIDGSRIVTTTVDGGELSNNKGINLAGGGLSADALTDKDKDDIRLAADIGVDYLAVSFVRSPEDIELARTLMNQAGGSASILSKIERAEVVSDPQLLEAVIRASDAVMVARGDLGVEIGDAELIGVQKNMINEARRLNRPVITATQMMESMIHNTQPTRAEVFDVANAVLDGTDAVMLSGETAMGKRPHEVVKAMARICAGAEKNPELIARVDRAEVGSFEETDEAIALAATYAANNLGVKAIVCLTKSGATPLWVSRINTELPIIALTRYKTTERRVALYRGVEAVAFDSGSRYGPEVNDRAIKELKKRGLLEPDDRIILTKGECEEVEGGTNTMQIITVK</sequence>
<dbReference type="InterPro" id="IPR011037">
    <property type="entry name" value="Pyrv_Knase-like_insert_dom_sf"/>
</dbReference>
<dbReference type="Pfam" id="PF02887">
    <property type="entry name" value="PK_C"/>
    <property type="match status" value="1"/>
</dbReference>
<evidence type="ECO:0000259" key="14">
    <source>
        <dbReference type="Pfam" id="PF00224"/>
    </source>
</evidence>
<dbReference type="InterPro" id="IPR036918">
    <property type="entry name" value="Pyrv_Knase_C_sf"/>
</dbReference>
<evidence type="ECO:0000256" key="11">
    <source>
        <dbReference type="ARBA" id="ARBA00023317"/>
    </source>
</evidence>
<dbReference type="InterPro" id="IPR015795">
    <property type="entry name" value="Pyrv_Knase_C"/>
</dbReference>
<evidence type="ECO:0000256" key="13">
    <source>
        <dbReference type="RuleBase" id="RU000504"/>
    </source>
</evidence>
<dbReference type="EC" id="2.7.1.40" evidence="3 12"/>
<evidence type="ECO:0000256" key="10">
    <source>
        <dbReference type="ARBA" id="ARBA00023152"/>
    </source>
</evidence>
<evidence type="ECO:0000256" key="8">
    <source>
        <dbReference type="ARBA" id="ARBA00022840"/>
    </source>
</evidence>
<keyword evidence="17" id="KW-1185">Reference proteome</keyword>
<gene>
    <name evidence="16" type="primary">pyk</name>
    <name evidence="16" type="ORF">NX722_01095</name>
</gene>
<reference evidence="16 17" key="1">
    <citation type="submission" date="2022-10" db="EMBL/GenBank/DDBJ databases">
        <title>High-quality genome sequences of two octocoral-associated bacteria, Endozoicomonas euniceicola EF212 and Endozoicomonas gorgoniicola PS125.</title>
        <authorList>
            <person name="Chiou Y.-J."/>
            <person name="Chen Y.-H."/>
        </authorList>
    </citation>
    <scope>NUCLEOTIDE SEQUENCE [LARGE SCALE GENOMIC DNA]</scope>
    <source>
        <strain evidence="16 17">PS125</strain>
    </source>
</reference>
<keyword evidence="7 13" id="KW-0418">Kinase</keyword>
<comment type="pathway">
    <text evidence="1 13">Carbohydrate degradation; glycolysis; pyruvate from D-glyceraldehyde 3-phosphate: step 5/5.</text>
</comment>
<dbReference type="Gene3D" id="2.40.33.10">
    <property type="entry name" value="PK beta-barrel domain-like"/>
    <property type="match status" value="1"/>
</dbReference>
<dbReference type="PANTHER" id="PTHR11817">
    <property type="entry name" value="PYRUVATE KINASE"/>
    <property type="match status" value="1"/>
</dbReference>
<dbReference type="Proteomes" id="UP001209854">
    <property type="component" value="Unassembled WGS sequence"/>
</dbReference>
<dbReference type="RefSeq" id="WP_262566321.1">
    <property type="nucleotide sequence ID" value="NZ_JAPFCC010000001.1"/>
</dbReference>
<evidence type="ECO:0000256" key="7">
    <source>
        <dbReference type="ARBA" id="ARBA00022777"/>
    </source>
</evidence>
<proteinExistence type="inferred from homology"/>
<dbReference type="Gene3D" id="3.20.20.60">
    <property type="entry name" value="Phosphoenolpyruvate-binding domains"/>
    <property type="match status" value="1"/>
</dbReference>
<dbReference type="InterPro" id="IPR015813">
    <property type="entry name" value="Pyrv/PenolPyrv_kinase-like_dom"/>
</dbReference>
<evidence type="ECO:0000256" key="6">
    <source>
        <dbReference type="ARBA" id="ARBA00022741"/>
    </source>
</evidence>
<dbReference type="SUPFAM" id="SSF51621">
    <property type="entry name" value="Phosphoenolpyruvate/pyruvate domain"/>
    <property type="match status" value="1"/>
</dbReference>
<dbReference type="NCBIfam" id="NF004978">
    <property type="entry name" value="PRK06354.1"/>
    <property type="match status" value="1"/>
</dbReference>
<keyword evidence="11 16" id="KW-0670">Pyruvate</keyword>
<evidence type="ECO:0000256" key="12">
    <source>
        <dbReference type="NCBIfam" id="TIGR01064"/>
    </source>
</evidence>
<dbReference type="SUPFAM" id="SSF50800">
    <property type="entry name" value="PK beta-barrel domain-like"/>
    <property type="match status" value="1"/>
</dbReference>
<evidence type="ECO:0000256" key="1">
    <source>
        <dbReference type="ARBA" id="ARBA00004997"/>
    </source>
</evidence>
<protein>
    <recommendedName>
        <fullName evidence="3 12">Pyruvate kinase</fullName>
        <ecNumber evidence="3 12">2.7.1.40</ecNumber>
    </recommendedName>
</protein>
<dbReference type="GO" id="GO:0004743">
    <property type="term" value="F:pyruvate kinase activity"/>
    <property type="evidence" value="ECO:0007669"/>
    <property type="project" value="UniProtKB-EC"/>
</dbReference>
<keyword evidence="9 13" id="KW-0460">Magnesium</keyword>
<keyword evidence="6" id="KW-0547">Nucleotide-binding</keyword>